<dbReference type="CDD" id="cd00577">
    <property type="entry name" value="PCNA"/>
    <property type="match status" value="1"/>
</dbReference>
<protein>
    <recommendedName>
        <fullName evidence="10">DNA repair exonuclease rad1</fullName>
    </recommendedName>
</protein>
<name>A0A9P9XY42_9HYPO</name>
<dbReference type="GeneID" id="75830195"/>
<comment type="subcellular location">
    <subcellularLocation>
        <location evidence="1">Nucleus</location>
    </subcellularLocation>
</comment>
<dbReference type="Gene3D" id="3.70.10.10">
    <property type="match status" value="1"/>
</dbReference>
<dbReference type="Pfam" id="PF02144">
    <property type="entry name" value="Rad1"/>
    <property type="match status" value="1"/>
</dbReference>
<keyword evidence="5" id="KW-0539">Nucleus</keyword>
<sequence>MDSSLHEVWQAAAGSPFLPTIGKNTQFLVAFILLLIGISLTGVFALTETQSIFKAVATSTRPLYQLLKCINFTPRVHVQITQQGIRFAADHARVMQGVSFLDSALFQTYSVNLPVSDDGEANEPVNFQIPLASLLEVLQIFGAVDVAARAQKADADPYRSNLRNYRPDAFSNQTLGLAGTCTLLYAEEGDSFKVTIEESGVKTTAALTTYVPEIPEEIPFDRNDMAFKIIMPSRSLLDSFAEISPTAPTKLVITTSKSAPFLTLAGLGDLGSSAVDFARGREIMETFSIQERWSQSFKFDFIKNSTEAMRIASKVSLRGDRQGVLNLQLMVVTEGDKQCFLDFRFVPFVQYEDDEEGDGAGGQGEGGDLEMSD</sequence>
<proteinExistence type="inferred from homology"/>
<keyword evidence="9" id="KW-1185">Reference proteome</keyword>
<evidence type="ECO:0000256" key="1">
    <source>
        <dbReference type="ARBA" id="ARBA00004123"/>
    </source>
</evidence>
<dbReference type="Proteomes" id="UP001055219">
    <property type="component" value="Unassembled WGS sequence"/>
</dbReference>
<evidence type="ECO:0000256" key="7">
    <source>
        <dbReference type="SAM" id="Phobius"/>
    </source>
</evidence>
<dbReference type="RefSeq" id="XP_051360632.1">
    <property type="nucleotide sequence ID" value="XM_051508163.1"/>
</dbReference>
<dbReference type="PANTHER" id="PTHR10870">
    <property type="entry name" value="CELL CYCLE CHECKPOINT PROTEIN RAD1"/>
    <property type="match status" value="1"/>
</dbReference>
<evidence type="ECO:0000256" key="2">
    <source>
        <dbReference type="ARBA" id="ARBA00010991"/>
    </source>
</evidence>
<organism evidence="8 9">
    <name type="scientific">Emericellopsis cladophorae</name>
    <dbReference type="NCBI Taxonomy" id="2686198"/>
    <lineage>
        <taxon>Eukaryota</taxon>
        <taxon>Fungi</taxon>
        <taxon>Dikarya</taxon>
        <taxon>Ascomycota</taxon>
        <taxon>Pezizomycotina</taxon>
        <taxon>Sordariomycetes</taxon>
        <taxon>Hypocreomycetidae</taxon>
        <taxon>Hypocreales</taxon>
        <taxon>Bionectriaceae</taxon>
        <taxon>Emericellopsis</taxon>
    </lineage>
</organism>
<keyword evidence="7" id="KW-0472">Membrane</keyword>
<dbReference type="InterPro" id="IPR046938">
    <property type="entry name" value="DNA_clamp_sf"/>
</dbReference>
<evidence type="ECO:0000313" key="9">
    <source>
        <dbReference type="Proteomes" id="UP001055219"/>
    </source>
</evidence>
<evidence type="ECO:0000256" key="6">
    <source>
        <dbReference type="SAM" id="MobiDB-lite"/>
    </source>
</evidence>
<dbReference type="PANTHER" id="PTHR10870:SF0">
    <property type="entry name" value="CELL CYCLE CHECKPOINT PROTEIN RAD1"/>
    <property type="match status" value="1"/>
</dbReference>
<keyword evidence="7" id="KW-0812">Transmembrane</keyword>
<keyword evidence="4" id="KW-0234">DNA repair</keyword>
<dbReference type="EMBL" id="JAGIXG020000041">
    <property type="protein sequence ID" value="KAI6779776.1"/>
    <property type="molecule type" value="Genomic_DNA"/>
</dbReference>
<evidence type="ECO:0000256" key="5">
    <source>
        <dbReference type="ARBA" id="ARBA00023242"/>
    </source>
</evidence>
<reference evidence="8" key="1">
    <citation type="journal article" date="2021" name="J Fungi (Basel)">
        <title>Genomic and Metabolomic Analyses of the Marine Fungus Emericellopsis cladophorae: Insights into Saltwater Adaptability Mechanisms and Its Biosynthetic Potential.</title>
        <authorList>
            <person name="Goncalves M.F.M."/>
            <person name="Hilario S."/>
            <person name="Van de Peer Y."/>
            <person name="Esteves A.C."/>
            <person name="Alves A."/>
        </authorList>
    </citation>
    <scope>NUCLEOTIDE SEQUENCE</scope>
    <source>
        <strain evidence="8">MUM 19.33</strain>
    </source>
</reference>
<evidence type="ECO:0000313" key="8">
    <source>
        <dbReference type="EMBL" id="KAI6779776.1"/>
    </source>
</evidence>
<dbReference type="OrthoDB" id="337581at2759"/>
<evidence type="ECO:0000256" key="4">
    <source>
        <dbReference type="ARBA" id="ARBA00023204"/>
    </source>
</evidence>
<dbReference type="PRINTS" id="PR01245">
    <property type="entry name" value="RAD1REC1"/>
</dbReference>
<evidence type="ECO:0008006" key="10">
    <source>
        <dbReference type="Google" id="ProtNLM"/>
    </source>
</evidence>
<dbReference type="AlphaFoldDB" id="A0A9P9XY42"/>
<dbReference type="SUPFAM" id="SSF55979">
    <property type="entry name" value="DNA clamp"/>
    <property type="match status" value="1"/>
</dbReference>
<gene>
    <name evidence="8" type="ORF">J7T54_003698</name>
</gene>
<feature type="region of interest" description="Disordered" evidence="6">
    <location>
        <begin position="353"/>
        <end position="373"/>
    </location>
</feature>
<keyword evidence="3" id="KW-0227">DNA damage</keyword>
<accession>A0A9P9XY42</accession>
<reference evidence="8" key="2">
    <citation type="submission" date="2022-07" db="EMBL/GenBank/DDBJ databases">
        <authorList>
            <person name="Goncalves M.F.M."/>
            <person name="Hilario S."/>
            <person name="Van De Peer Y."/>
            <person name="Esteves A.C."/>
            <person name="Alves A."/>
        </authorList>
    </citation>
    <scope>NUCLEOTIDE SEQUENCE</scope>
    <source>
        <strain evidence="8">MUM 19.33</strain>
    </source>
</reference>
<dbReference type="InterPro" id="IPR003021">
    <property type="entry name" value="Rad1_Rec1_Rad17"/>
</dbReference>
<dbReference type="GO" id="GO:0006281">
    <property type="term" value="P:DNA repair"/>
    <property type="evidence" value="ECO:0007669"/>
    <property type="project" value="UniProtKB-KW"/>
</dbReference>
<keyword evidence="7" id="KW-1133">Transmembrane helix</keyword>
<comment type="similarity">
    <text evidence="2">Belongs to the rad1 family.</text>
</comment>
<dbReference type="GO" id="GO:0030896">
    <property type="term" value="C:checkpoint clamp complex"/>
    <property type="evidence" value="ECO:0007669"/>
    <property type="project" value="TreeGrafter"/>
</dbReference>
<dbReference type="GO" id="GO:0000077">
    <property type="term" value="P:DNA damage checkpoint signaling"/>
    <property type="evidence" value="ECO:0007669"/>
    <property type="project" value="InterPro"/>
</dbReference>
<evidence type="ECO:0000256" key="3">
    <source>
        <dbReference type="ARBA" id="ARBA00022763"/>
    </source>
</evidence>
<comment type="caution">
    <text evidence="8">The sequence shown here is derived from an EMBL/GenBank/DDBJ whole genome shotgun (WGS) entry which is preliminary data.</text>
</comment>
<feature type="transmembrane region" description="Helical" evidence="7">
    <location>
        <begin position="27"/>
        <end position="46"/>
    </location>
</feature>